<keyword evidence="2" id="KW-1185">Reference proteome</keyword>
<reference evidence="1" key="1">
    <citation type="submission" date="2022-04" db="EMBL/GenBank/DDBJ databases">
        <title>A functionally conserved STORR gene fusion in Papaver species that diverged 16.8 million years ago.</title>
        <authorList>
            <person name="Catania T."/>
        </authorList>
    </citation>
    <scope>NUCLEOTIDE SEQUENCE</scope>
    <source>
        <strain evidence="1">S-188037</strain>
    </source>
</reference>
<dbReference type="Proteomes" id="UP001202328">
    <property type="component" value="Unassembled WGS sequence"/>
</dbReference>
<name>A0AAD4XV27_9MAGN</name>
<evidence type="ECO:0000313" key="1">
    <source>
        <dbReference type="EMBL" id="KAI3953840.1"/>
    </source>
</evidence>
<protein>
    <submittedName>
        <fullName evidence="1">Uncharacterized protein</fullName>
    </submittedName>
</protein>
<accession>A0AAD4XV27</accession>
<dbReference type="AlphaFoldDB" id="A0AAD4XV27"/>
<gene>
    <name evidence="1" type="ORF">MKW98_017664</name>
</gene>
<dbReference type="EMBL" id="JAJJMB010002020">
    <property type="protein sequence ID" value="KAI3953840.1"/>
    <property type="molecule type" value="Genomic_DNA"/>
</dbReference>
<organism evidence="1 2">
    <name type="scientific">Papaver atlanticum</name>
    <dbReference type="NCBI Taxonomy" id="357466"/>
    <lineage>
        <taxon>Eukaryota</taxon>
        <taxon>Viridiplantae</taxon>
        <taxon>Streptophyta</taxon>
        <taxon>Embryophyta</taxon>
        <taxon>Tracheophyta</taxon>
        <taxon>Spermatophyta</taxon>
        <taxon>Magnoliopsida</taxon>
        <taxon>Ranunculales</taxon>
        <taxon>Papaveraceae</taxon>
        <taxon>Papaveroideae</taxon>
        <taxon>Papaver</taxon>
    </lineage>
</organism>
<evidence type="ECO:0000313" key="2">
    <source>
        <dbReference type="Proteomes" id="UP001202328"/>
    </source>
</evidence>
<proteinExistence type="predicted"/>
<comment type="caution">
    <text evidence="1">The sequence shown here is derived from an EMBL/GenBank/DDBJ whole genome shotgun (WGS) entry which is preliminary data.</text>
</comment>
<sequence>MIGVDIMKSLRISVNKPKRITQSDSYVPAFTHGKLNAVLAQGADRIKRDAAGSTQYAIALMYKHGACAALLNPFLLIRATISLRNNNFWTYERRV</sequence>